<organism evidence="1 2">
    <name type="scientific">Maribacter chungangensis</name>
    <dbReference type="NCBI Taxonomy" id="1069117"/>
    <lineage>
        <taxon>Bacteria</taxon>
        <taxon>Pseudomonadati</taxon>
        <taxon>Bacteroidota</taxon>
        <taxon>Flavobacteriia</taxon>
        <taxon>Flavobacteriales</taxon>
        <taxon>Flavobacteriaceae</taxon>
        <taxon>Maribacter</taxon>
    </lineage>
</organism>
<protein>
    <submittedName>
        <fullName evidence="1">HAD family hydrolase</fullName>
    </submittedName>
</protein>
<dbReference type="PANTHER" id="PTHR43611">
    <property type="entry name" value="ALPHA-D-GLUCOSE 1-PHOSPHATE PHOSPHATASE"/>
    <property type="match status" value="1"/>
</dbReference>
<name>A0ABW3B2Z5_9FLAO</name>
<dbReference type="EMBL" id="JBHTHY010000006">
    <property type="protein sequence ID" value="MFD0797696.1"/>
    <property type="molecule type" value="Genomic_DNA"/>
</dbReference>
<accession>A0ABW3B2Z5</accession>
<dbReference type="SFLD" id="SFLDG01129">
    <property type="entry name" value="C1.5:_HAD__Beta-PGM__Phosphata"/>
    <property type="match status" value="1"/>
</dbReference>
<evidence type="ECO:0000313" key="1">
    <source>
        <dbReference type="EMBL" id="MFD0797696.1"/>
    </source>
</evidence>
<dbReference type="InterPro" id="IPR023198">
    <property type="entry name" value="PGP-like_dom2"/>
</dbReference>
<dbReference type="InterPro" id="IPR023214">
    <property type="entry name" value="HAD_sf"/>
</dbReference>
<dbReference type="RefSeq" id="WP_379934130.1">
    <property type="nucleotide sequence ID" value="NZ_JBHTHY010000006.1"/>
</dbReference>
<keyword evidence="1" id="KW-0378">Hydrolase</keyword>
<dbReference type="SUPFAM" id="SSF56784">
    <property type="entry name" value="HAD-like"/>
    <property type="match status" value="1"/>
</dbReference>
<gene>
    <name evidence="1" type="ORF">ACFQZJ_09505</name>
</gene>
<reference evidence="2" key="1">
    <citation type="journal article" date="2019" name="Int. J. Syst. Evol. Microbiol.">
        <title>The Global Catalogue of Microorganisms (GCM) 10K type strain sequencing project: providing services to taxonomists for standard genome sequencing and annotation.</title>
        <authorList>
            <consortium name="The Broad Institute Genomics Platform"/>
            <consortium name="The Broad Institute Genome Sequencing Center for Infectious Disease"/>
            <person name="Wu L."/>
            <person name="Ma J."/>
        </authorList>
    </citation>
    <scope>NUCLEOTIDE SEQUENCE [LARGE SCALE GENOMIC DNA]</scope>
    <source>
        <strain evidence="2">CCUG 61948</strain>
    </source>
</reference>
<proteinExistence type="predicted"/>
<keyword evidence="2" id="KW-1185">Reference proteome</keyword>
<dbReference type="CDD" id="cd02603">
    <property type="entry name" value="HAD_sEH-N_like"/>
    <property type="match status" value="1"/>
</dbReference>
<dbReference type="PANTHER" id="PTHR43611:SF3">
    <property type="entry name" value="FLAVIN MONONUCLEOTIDE HYDROLASE 1, CHLOROPLATIC"/>
    <property type="match status" value="1"/>
</dbReference>
<dbReference type="SFLD" id="SFLDS00003">
    <property type="entry name" value="Haloacid_Dehalogenase"/>
    <property type="match status" value="1"/>
</dbReference>
<evidence type="ECO:0000313" key="2">
    <source>
        <dbReference type="Proteomes" id="UP001597012"/>
    </source>
</evidence>
<dbReference type="InterPro" id="IPR036412">
    <property type="entry name" value="HAD-like_sf"/>
</dbReference>
<dbReference type="Gene3D" id="1.10.150.240">
    <property type="entry name" value="Putative phosphatase, domain 2"/>
    <property type="match status" value="1"/>
</dbReference>
<sequence length="200" mass="23020">MIKNIVFDFGDIFLNLDKPAVYRHLEVFGHPELSPEMDTLAKTYEVGKLSSSDFLGKLQHHIPNASISELTVAWNSILLDFPESRLTFLEQLKAEGTYRLFLLSNTNELHIQHVKKTMGTKRWNRFEACFEQFYLSHEIQMRKPNTEIFEFVLNENGLVADKTLFIDDTQENTDAAASIGIRTWHLIVGSEDVTDVKTKL</sequence>
<dbReference type="Pfam" id="PF00702">
    <property type="entry name" value="Hydrolase"/>
    <property type="match status" value="1"/>
</dbReference>
<dbReference type="InterPro" id="IPR006439">
    <property type="entry name" value="HAD-SF_hydro_IA"/>
</dbReference>
<dbReference type="NCBIfam" id="TIGR01509">
    <property type="entry name" value="HAD-SF-IA-v3"/>
    <property type="match status" value="1"/>
</dbReference>
<dbReference type="GO" id="GO:0016787">
    <property type="term" value="F:hydrolase activity"/>
    <property type="evidence" value="ECO:0007669"/>
    <property type="project" value="UniProtKB-KW"/>
</dbReference>
<dbReference type="Gene3D" id="3.40.50.1000">
    <property type="entry name" value="HAD superfamily/HAD-like"/>
    <property type="match status" value="1"/>
</dbReference>
<comment type="caution">
    <text evidence="1">The sequence shown here is derived from an EMBL/GenBank/DDBJ whole genome shotgun (WGS) entry which is preliminary data.</text>
</comment>
<dbReference type="Proteomes" id="UP001597012">
    <property type="component" value="Unassembled WGS sequence"/>
</dbReference>